<feature type="compositionally biased region" description="Acidic residues" evidence="4">
    <location>
        <begin position="216"/>
        <end position="228"/>
    </location>
</feature>
<accession>A0A5M5D392</accession>
<dbReference type="Gene3D" id="4.10.520.10">
    <property type="entry name" value="IHF-like DNA-binding proteins"/>
    <property type="match status" value="1"/>
</dbReference>
<feature type="compositionally biased region" description="Acidic residues" evidence="4">
    <location>
        <begin position="115"/>
        <end position="126"/>
    </location>
</feature>
<evidence type="ECO:0000256" key="5">
    <source>
        <dbReference type="SAM" id="Phobius"/>
    </source>
</evidence>
<gene>
    <name evidence="7" type="ORF">F3D66_26850</name>
</gene>
<dbReference type="InterPro" id="IPR010992">
    <property type="entry name" value="IHF-like_DNA-bd_dom_sf"/>
</dbReference>
<dbReference type="Proteomes" id="UP000473905">
    <property type="component" value="Unassembled WGS sequence"/>
</dbReference>
<organism evidence="7 8">
    <name type="scientific">Bacteroides ovatus</name>
    <dbReference type="NCBI Taxonomy" id="28116"/>
    <lineage>
        <taxon>Bacteria</taxon>
        <taxon>Pseudomonadati</taxon>
        <taxon>Bacteroidota</taxon>
        <taxon>Bacteroidia</taxon>
        <taxon>Bacteroidales</taxon>
        <taxon>Bacteroidaceae</taxon>
        <taxon>Bacteroides</taxon>
    </lineage>
</organism>
<feature type="region of interest" description="Disordered" evidence="4">
    <location>
        <begin position="215"/>
        <end position="234"/>
    </location>
</feature>
<keyword evidence="5" id="KW-1133">Transmembrane helix</keyword>
<name>A0A5M5D392_BACOV</name>
<dbReference type="GO" id="GO:0030527">
    <property type="term" value="F:structural constituent of chromatin"/>
    <property type="evidence" value="ECO:0007669"/>
    <property type="project" value="InterPro"/>
</dbReference>
<comment type="similarity">
    <text evidence="1 3">Belongs to the bacterial histone-like protein family.</text>
</comment>
<evidence type="ECO:0000256" key="2">
    <source>
        <dbReference type="ARBA" id="ARBA00023125"/>
    </source>
</evidence>
<dbReference type="InterPro" id="IPR018392">
    <property type="entry name" value="LysM"/>
</dbReference>
<feature type="domain" description="LysM" evidence="6">
    <location>
        <begin position="415"/>
        <end position="464"/>
    </location>
</feature>
<protein>
    <submittedName>
        <fullName evidence="7">HU family DNA-binding protein</fullName>
    </submittedName>
</protein>
<dbReference type="GO" id="GO:0003677">
    <property type="term" value="F:DNA binding"/>
    <property type="evidence" value="ECO:0007669"/>
    <property type="project" value="UniProtKB-KW"/>
</dbReference>
<dbReference type="CDD" id="cd00118">
    <property type="entry name" value="LysM"/>
    <property type="match status" value="1"/>
</dbReference>
<keyword evidence="2 7" id="KW-0238">DNA-binding</keyword>
<comment type="caution">
    <text evidence="7">The sequence shown here is derived from an EMBL/GenBank/DDBJ whole genome shotgun (WGS) entry which is preliminary data.</text>
</comment>
<dbReference type="PANTHER" id="PTHR33175:SF2">
    <property type="entry name" value="INTEGRATION HOST FACTOR SUBUNIT ALPHA"/>
    <property type="match status" value="1"/>
</dbReference>
<evidence type="ECO:0000313" key="7">
    <source>
        <dbReference type="EMBL" id="KAA4089635.1"/>
    </source>
</evidence>
<keyword evidence="8" id="KW-1185">Reference proteome</keyword>
<feature type="region of interest" description="Disordered" evidence="4">
    <location>
        <begin position="115"/>
        <end position="169"/>
    </location>
</feature>
<feature type="compositionally biased region" description="Acidic residues" evidence="4">
    <location>
        <begin position="145"/>
        <end position="162"/>
    </location>
</feature>
<evidence type="ECO:0000256" key="1">
    <source>
        <dbReference type="ARBA" id="ARBA00010529"/>
    </source>
</evidence>
<dbReference type="Gene3D" id="3.10.350.10">
    <property type="entry name" value="LysM domain"/>
    <property type="match status" value="1"/>
</dbReference>
<evidence type="ECO:0000256" key="3">
    <source>
        <dbReference type="RuleBase" id="RU003939"/>
    </source>
</evidence>
<dbReference type="InterPro" id="IPR000119">
    <property type="entry name" value="Hist_DNA-bd"/>
</dbReference>
<dbReference type="SMART" id="SM00257">
    <property type="entry name" value="LysM"/>
    <property type="match status" value="1"/>
</dbReference>
<dbReference type="SUPFAM" id="SSF47729">
    <property type="entry name" value="IHF-like DNA-binding proteins"/>
    <property type="match status" value="1"/>
</dbReference>
<dbReference type="PANTHER" id="PTHR33175">
    <property type="entry name" value="DNA-BINDING PROTEIN HU"/>
    <property type="match status" value="1"/>
</dbReference>
<sequence length="470" mass="52353">MNERLTIQDLTDLLAAKHSMTKKDAEAFVKEFFLLIEQALENEKTVKIKGLGTFKLIDVDSRESVNVNTGERFQIKGHTKVSFSPDANLRDTINKPFAHFETVVLNENTILEDTPIEDTEEEEAGEEASAQTVLNEMGDNSETTAIEENEGTDNLSEEEPIQEEQIASRPLVEESIEELAITEESAIVQELTEQTSPKEPEEIITETNIEEKVEQLEDEEVPEEEVTIDEQQPASIEEEKEKITAEKIIEQELLKANLQPVTPIVPPAEKETIKPVQPKQISQPVSKKTAPVKEKSPVPYLIAVIVVVLLLCGGVILFIYYPDLFSSSSDKNALDMPPVTTQPVQPEAQLSDTIAHKDTTKIITPDVSKVATTTQPVAKKEEAIPVKAEPQTVTQQPATSAYLDSASYKITGTKTKYTIKEGETLTRVSLRFYGTKAMWPYIVKHNPKVIKNPNNVSYGTTIEIPELTKE</sequence>
<dbReference type="AlphaFoldDB" id="A0A5M5D392"/>
<evidence type="ECO:0000256" key="4">
    <source>
        <dbReference type="SAM" id="MobiDB-lite"/>
    </source>
</evidence>
<dbReference type="GO" id="GO:0005829">
    <property type="term" value="C:cytosol"/>
    <property type="evidence" value="ECO:0007669"/>
    <property type="project" value="TreeGrafter"/>
</dbReference>
<dbReference type="Pfam" id="PF00216">
    <property type="entry name" value="Bac_DNA_binding"/>
    <property type="match status" value="1"/>
</dbReference>
<feature type="compositionally biased region" description="Polar residues" evidence="4">
    <location>
        <begin position="129"/>
        <end position="144"/>
    </location>
</feature>
<dbReference type="EMBL" id="VWKB01000053">
    <property type="protein sequence ID" value="KAA4089635.1"/>
    <property type="molecule type" value="Genomic_DNA"/>
</dbReference>
<dbReference type="SMART" id="SM00411">
    <property type="entry name" value="BHL"/>
    <property type="match status" value="1"/>
</dbReference>
<evidence type="ECO:0000313" key="8">
    <source>
        <dbReference type="Proteomes" id="UP000473905"/>
    </source>
</evidence>
<dbReference type="PROSITE" id="PS51782">
    <property type="entry name" value="LYSM"/>
    <property type="match status" value="1"/>
</dbReference>
<reference evidence="7 8" key="1">
    <citation type="journal article" date="2019" name="Nat. Med.">
        <title>A library of human gut bacterial isolates paired with longitudinal multiomics data enables mechanistic microbiome research.</title>
        <authorList>
            <person name="Poyet M."/>
            <person name="Groussin M."/>
            <person name="Gibbons S.M."/>
            <person name="Avila-Pacheco J."/>
            <person name="Jiang X."/>
            <person name="Kearney S.M."/>
            <person name="Perrotta A.R."/>
            <person name="Berdy B."/>
            <person name="Zhao S."/>
            <person name="Lieberman T.D."/>
            <person name="Swanson P.K."/>
            <person name="Smith M."/>
            <person name="Roesemann S."/>
            <person name="Alexander J.E."/>
            <person name="Rich S.A."/>
            <person name="Livny J."/>
            <person name="Vlamakis H."/>
            <person name="Clish C."/>
            <person name="Bullock K."/>
            <person name="Deik A."/>
            <person name="Scott J."/>
            <person name="Pierce K.A."/>
            <person name="Xavier R.J."/>
            <person name="Alm E.J."/>
        </authorList>
    </citation>
    <scope>NUCLEOTIDE SEQUENCE [LARGE SCALE GENOMIC DNA]</scope>
    <source>
        <strain evidence="7 8">BIOML-A134</strain>
    </source>
</reference>
<feature type="transmembrane region" description="Helical" evidence="5">
    <location>
        <begin position="298"/>
        <end position="321"/>
    </location>
</feature>
<dbReference type="InterPro" id="IPR036779">
    <property type="entry name" value="LysM_dom_sf"/>
</dbReference>
<evidence type="ECO:0000259" key="6">
    <source>
        <dbReference type="PROSITE" id="PS51782"/>
    </source>
</evidence>
<proteinExistence type="inferred from homology"/>
<keyword evidence="5" id="KW-0812">Transmembrane</keyword>
<keyword evidence="5" id="KW-0472">Membrane</keyword>